<dbReference type="EMBL" id="LR743594">
    <property type="protein sequence ID" value="CAA2623507.1"/>
    <property type="molecule type" value="Genomic_DNA"/>
</dbReference>
<gene>
    <name evidence="1" type="ORF">SI7747_07009434</name>
</gene>
<name>A0A7I8IZ23_SPIIN</name>
<dbReference type="AlphaFoldDB" id="A0A7I8IZ23"/>
<sequence length="176" mass="18986">MGACNSCEVTAACSTAKVISEDGRLLEFAAPVKVFQVLLKSPGSSFICDADDMDFEDYVREVGEEEELRPGQIYFILPRSMLRRRLHSEEMAALAVKASAALVKSGCAAAFGGHLGEGEELRRSVSSCSPSEPTAGRGGARREVAVAVISRPDWVPFQNFPRTTEVSLTDSNRKVA</sequence>
<proteinExistence type="predicted"/>
<dbReference type="PANTHER" id="PTHR33052">
    <property type="entry name" value="DUF4228 DOMAIN PROTEIN-RELATED"/>
    <property type="match status" value="1"/>
</dbReference>
<dbReference type="InterPro" id="IPR025322">
    <property type="entry name" value="PADRE_dom"/>
</dbReference>
<accession>A0A7I8IZ23</accession>
<evidence type="ECO:0000313" key="2">
    <source>
        <dbReference type="Proteomes" id="UP001189122"/>
    </source>
</evidence>
<dbReference type="Proteomes" id="UP001189122">
    <property type="component" value="Unassembled WGS sequence"/>
</dbReference>
<protein>
    <submittedName>
        <fullName evidence="1">Uncharacterized protein</fullName>
    </submittedName>
</protein>
<keyword evidence="2" id="KW-1185">Reference proteome</keyword>
<organism evidence="1">
    <name type="scientific">Spirodela intermedia</name>
    <name type="common">Intermediate duckweed</name>
    <dbReference type="NCBI Taxonomy" id="51605"/>
    <lineage>
        <taxon>Eukaryota</taxon>
        <taxon>Viridiplantae</taxon>
        <taxon>Streptophyta</taxon>
        <taxon>Embryophyta</taxon>
        <taxon>Tracheophyta</taxon>
        <taxon>Spermatophyta</taxon>
        <taxon>Magnoliopsida</taxon>
        <taxon>Liliopsida</taxon>
        <taxon>Araceae</taxon>
        <taxon>Lemnoideae</taxon>
        <taxon>Spirodela</taxon>
    </lineage>
</organism>
<dbReference type="EMBL" id="CACRZD030000007">
    <property type="protein sequence ID" value="CAA6663049.1"/>
    <property type="molecule type" value="Genomic_DNA"/>
</dbReference>
<reference evidence="1 2" key="1">
    <citation type="submission" date="2019-12" db="EMBL/GenBank/DDBJ databases">
        <authorList>
            <person name="Scholz U."/>
            <person name="Mascher M."/>
            <person name="Fiebig A."/>
        </authorList>
    </citation>
    <scope>NUCLEOTIDE SEQUENCE</scope>
</reference>
<evidence type="ECO:0000313" key="1">
    <source>
        <dbReference type="EMBL" id="CAA2623507.1"/>
    </source>
</evidence>
<dbReference type="Pfam" id="PF14009">
    <property type="entry name" value="PADRE"/>
    <property type="match status" value="1"/>
</dbReference>